<gene>
    <name evidence="1" type="ORF">EVAR_66439_1</name>
</gene>
<dbReference type="EMBL" id="BGZK01002453">
    <property type="protein sequence ID" value="GBP94048.1"/>
    <property type="molecule type" value="Genomic_DNA"/>
</dbReference>
<dbReference type="AlphaFoldDB" id="A0A4C2A1Z8"/>
<comment type="caution">
    <text evidence="1">The sequence shown here is derived from an EMBL/GenBank/DDBJ whole genome shotgun (WGS) entry which is preliminary data.</text>
</comment>
<reference evidence="1 2" key="1">
    <citation type="journal article" date="2019" name="Commun. Biol.">
        <title>The bagworm genome reveals a unique fibroin gene that provides high tensile strength.</title>
        <authorList>
            <person name="Kono N."/>
            <person name="Nakamura H."/>
            <person name="Ohtoshi R."/>
            <person name="Tomita M."/>
            <person name="Numata K."/>
            <person name="Arakawa K."/>
        </authorList>
    </citation>
    <scope>NUCLEOTIDE SEQUENCE [LARGE SCALE GENOMIC DNA]</scope>
</reference>
<evidence type="ECO:0000313" key="2">
    <source>
        <dbReference type="Proteomes" id="UP000299102"/>
    </source>
</evidence>
<proteinExistence type="predicted"/>
<evidence type="ECO:0000313" key="1">
    <source>
        <dbReference type="EMBL" id="GBP94048.1"/>
    </source>
</evidence>
<dbReference type="Proteomes" id="UP000299102">
    <property type="component" value="Unassembled WGS sequence"/>
</dbReference>
<name>A0A4C2A1Z8_EUMVA</name>
<protein>
    <submittedName>
        <fullName evidence="1">Uncharacterized protein</fullName>
    </submittedName>
</protein>
<accession>A0A4C2A1Z8</accession>
<organism evidence="1 2">
    <name type="scientific">Eumeta variegata</name>
    <name type="common">Bagworm moth</name>
    <name type="synonym">Eumeta japonica</name>
    <dbReference type="NCBI Taxonomy" id="151549"/>
    <lineage>
        <taxon>Eukaryota</taxon>
        <taxon>Metazoa</taxon>
        <taxon>Ecdysozoa</taxon>
        <taxon>Arthropoda</taxon>
        <taxon>Hexapoda</taxon>
        <taxon>Insecta</taxon>
        <taxon>Pterygota</taxon>
        <taxon>Neoptera</taxon>
        <taxon>Endopterygota</taxon>
        <taxon>Lepidoptera</taxon>
        <taxon>Glossata</taxon>
        <taxon>Ditrysia</taxon>
        <taxon>Tineoidea</taxon>
        <taxon>Psychidae</taxon>
        <taxon>Oiketicinae</taxon>
        <taxon>Eumeta</taxon>
    </lineage>
</organism>
<sequence length="67" mass="7161">MGTGATCYGVDGTNLSGYDVRLRLPVMQFRIMHRSGAPSARCNHDVFVPAAWVQAVKSHSSAKSGIP</sequence>
<keyword evidence="2" id="KW-1185">Reference proteome</keyword>